<dbReference type="Proteomes" id="UP000547209">
    <property type="component" value="Unassembled WGS sequence"/>
</dbReference>
<proteinExistence type="predicted"/>
<gene>
    <name evidence="1" type="ORF">H7C19_02800</name>
</gene>
<dbReference type="AlphaFoldDB" id="A0A7X0VEJ1"/>
<protein>
    <submittedName>
        <fullName evidence="1">Uncharacterized protein</fullName>
    </submittedName>
</protein>
<sequence length="57" mass="6247">MKYAVSETNGTEPAAAWLRERLIAYAKQKYGIDLQVSVNGKYAKKAQSPAPPPVSPR</sequence>
<comment type="caution">
    <text evidence="1">The sequence shown here is derived from an EMBL/GenBank/DDBJ whole genome shotgun (WGS) entry which is preliminary data.</text>
</comment>
<dbReference type="EMBL" id="JACJVP010000003">
    <property type="protein sequence ID" value="MBB6669609.1"/>
    <property type="molecule type" value="Genomic_DNA"/>
</dbReference>
<keyword evidence="2" id="KW-1185">Reference proteome</keyword>
<organism evidence="1 2">
    <name type="scientific">Cohnella nanjingensis</name>
    <dbReference type="NCBI Taxonomy" id="1387779"/>
    <lineage>
        <taxon>Bacteria</taxon>
        <taxon>Bacillati</taxon>
        <taxon>Bacillota</taxon>
        <taxon>Bacilli</taxon>
        <taxon>Bacillales</taxon>
        <taxon>Paenibacillaceae</taxon>
        <taxon>Cohnella</taxon>
    </lineage>
</organism>
<accession>A0A7X0VEJ1</accession>
<name>A0A7X0VEJ1_9BACL</name>
<reference evidence="1 2" key="1">
    <citation type="submission" date="2020-08" db="EMBL/GenBank/DDBJ databases">
        <title>Cohnella phylogeny.</title>
        <authorList>
            <person name="Dunlap C."/>
        </authorList>
    </citation>
    <scope>NUCLEOTIDE SEQUENCE [LARGE SCALE GENOMIC DNA]</scope>
    <source>
        <strain evidence="1 2">DSM 28246</strain>
    </source>
</reference>
<evidence type="ECO:0000313" key="1">
    <source>
        <dbReference type="EMBL" id="MBB6669609.1"/>
    </source>
</evidence>
<evidence type="ECO:0000313" key="2">
    <source>
        <dbReference type="Proteomes" id="UP000547209"/>
    </source>
</evidence>
<dbReference type="RefSeq" id="WP_185141059.1">
    <property type="nucleotide sequence ID" value="NZ_JACJVP010000003.1"/>
</dbReference>